<evidence type="ECO:0000259" key="2">
    <source>
        <dbReference type="Pfam" id="PF24088"/>
    </source>
</evidence>
<feature type="region of interest" description="Disordered" evidence="1">
    <location>
        <begin position="1"/>
        <end position="22"/>
    </location>
</feature>
<feature type="domain" description="DUF7373" evidence="2">
    <location>
        <begin position="18"/>
        <end position="211"/>
    </location>
</feature>
<protein>
    <submittedName>
        <fullName evidence="4">Uncharacterized protein</fullName>
    </submittedName>
</protein>
<dbReference type="InterPro" id="IPR055797">
    <property type="entry name" value="DUF7373"/>
</dbReference>
<dbReference type="RefSeq" id="WP_405149155.1">
    <property type="nucleotide sequence ID" value="NZ_CP109527.1"/>
</dbReference>
<dbReference type="Proteomes" id="UP001621418">
    <property type="component" value="Chromosome"/>
</dbReference>
<name>A0ABZ1NB16_9NOCA</name>
<dbReference type="InterPro" id="IPR056463">
    <property type="entry name" value="DUF7373_C"/>
</dbReference>
<evidence type="ECO:0000259" key="3">
    <source>
        <dbReference type="Pfam" id="PF24092"/>
    </source>
</evidence>
<evidence type="ECO:0000313" key="4">
    <source>
        <dbReference type="EMBL" id="WTY37126.1"/>
    </source>
</evidence>
<dbReference type="EMBL" id="CP109527">
    <property type="protein sequence ID" value="WTY37126.1"/>
    <property type="molecule type" value="Genomic_DNA"/>
</dbReference>
<gene>
    <name evidence="4" type="ORF">OG308_04390</name>
</gene>
<accession>A0ABZ1NB16</accession>
<evidence type="ECO:0000313" key="5">
    <source>
        <dbReference type="Proteomes" id="UP001621418"/>
    </source>
</evidence>
<proteinExistence type="predicted"/>
<evidence type="ECO:0000256" key="1">
    <source>
        <dbReference type="SAM" id="MobiDB-lite"/>
    </source>
</evidence>
<dbReference type="Pfam" id="PF24092">
    <property type="entry name" value="DUF7373_C"/>
    <property type="match status" value="1"/>
</dbReference>
<dbReference type="Pfam" id="PF24088">
    <property type="entry name" value="DUF7373"/>
    <property type="match status" value="1"/>
</dbReference>
<reference evidence="4 5" key="1">
    <citation type="submission" date="2022-10" db="EMBL/GenBank/DDBJ databases">
        <title>The complete genomes of actinobacterial strains from the NBC collection.</title>
        <authorList>
            <person name="Joergensen T.S."/>
            <person name="Alvarez Arevalo M."/>
            <person name="Sterndorff E.B."/>
            <person name="Faurdal D."/>
            <person name="Vuksanovic O."/>
            <person name="Mourched A.-S."/>
            <person name="Charusanti P."/>
            <person name="Shaw S."/>
            <person name="Blin K."/>
            <person name="Weber T."/>
        </authorList>
    </citation>
    <scope>NUCLEOTIDE SEQUENCE [LARGE SCALE GENOMIC DNA]</scope>
    <source>
        <strain evidence="4 5">NBC_01413</strain>
    </source>
</reference>
<organism evidence="4 5">
    <name type="scientific">Nocardia salmonicida</name>
    <dbReference type="NCBI Taxonomy" id="53431"/>
    <lineage>
        <taxon>Bacteria</taxon>
        <taxon>Bacillati</taxon>
        <taxon>Actinomycetota</taxon>
        <taxon>Actinomycetes</taxon>
        <taxon>Mycobacteriales</taxon>
        <taxon>Nocardiaceae</taxon>
        <taxon>Nocardia</taxon>
    </lineage>
</organism>
<sequence>MSVDIGEYSAQPTQGDYDDGPSLGRGILVESLRLGERIVSADRIDPELSFGRGGGVQVNHLGIADDMLPGVQRAALHEFELFAGFGAIAGNDQLNNDSAYKSLNITVLAFADEPTALRAAETMAAVDFGANEGNVGLPLPGFPAALSHWRPGVPTIGSLLVWKNHVIRLFAKIVEPNEAALVELAQRVYTAQLAELDSFTPTPIADLPNLKLDPNRLLPRLVSTGYQLPDGVEFAVYPPRAFALMVGRPGPRSAAFRALGVSAIAVSHNKFLYKMDGAEKTPAMLDYLRDDVLGDRYVAMSGVPGLSTVRCLRALRPDTASVEAIRFECHVPHGDAIAVVRSNQESDVRQLAAAQYQVMGGSQ</sequence>
<feature type="domain" description="DUF7373" evidence="3">
    <location>
        <begin position="217"/>
        <end position="360"/>
    </location>
</feature>
<keyword evidence="5" id="KW-1185">Reference proteome</keyword>